<dbReference type="InterPro" id="IPR019613">
    <property type="entry name" value="DUF4198"/>
</dbReference>
<dbReference type="RefSeq" id="WP_165326204.1">
    <property type="nucleotide sequence ID" value="NZ_CP049109.1"/>
</dbReference>
<dbReference type="Proteomes" id="UP000501568">
    <property type="component" value="Chromosome"/>
</dbReference>
<dbReference type="AlphaFoldDB" id="A0A6G6Y3L4"/>
<protein>
    <submittedName>
        <fullName evidence="2">DUF4198 domain-containing protein</fullName>
    </submittedName>
</protein>
<evidence type="ECO:0000256" key="1">
    <source>
        <dbReference type="SAM" id="SignalP"/>
    </source>
</evidence>
<dbReference type="Pfam" id="PF10670">
    <property type="entry name" value="DUF4198"/>
    <property type="match status" value="1"/>
</dbReference>
<feature type="signal peptide" evidence="1">
    <location>
        <begin position="1"/>
        <end position="26"/>
    </location>
</feature>
<dbReference type="KEGG" id="spzr:G5C33_04955"/>
<gene>
    <name evidence="2" type="ORF">G5C33_04955</name>
</gene>
<evidence type="ECO:0000313" key="2">
    <source>
        <dbReference type="EMBL" id="QIG79203.1"/>
    </source>
</evidence>
<sequence length="276" mass="29771">MLKSLRRPVIALAAIAALAVPAAVQAHRVWMIASSTVLSGDEAWVTIDAAVGNELFYFDHVALRGDFAVTAPDGSAVEVQNEHTGRLRTTFDAHLEQQGTYRVAMVREGAMGSYMLNGERQRLPRGLKAAEVADALPEGATDVQVIENNIRTELYVTLGQPSETVFTPTGKGIELVPVTHPNDLYAGEEATFLFLLNGEPAANIDVLVVPGGSRYRDNQGQMDLTTDAEGKVRITWPEAGRYWIELDHGGRGGAPSEDGGPRSRAAYTATFEVLPL</sequence>
<feature type="chain" id="PRO_5026160253" evidence="1">
    <location>
        <begin position="27"/>
        <end position="276"/>
    </location>
</feature>
<organism evidence="2 3">
    <name type="scientific">Stakelama tenebrarum</name>
    <dbReference type="NCBI Taxonomy" id="2711215"/>
    <lineage>
        <taxon>Bacteria</taxon>
        <taxon>Pseudomonadati</taxon>
        <taxon>Pseudomonadota</taxon>
        <taxon>Alphaproteobacteria</taxon>
        <taxon>Sphingomonadales</taxon>
        <taxon>Sphingomonadaceae</taxon>
        <taxon>Stakelama</taxon>
    </lineage>
</organism>
<reference evidence="2 3" key="1">
    <citation type="submission" date="2020-02" db="EMBL/GenBank/DDBJ databases">
        <authorList>
            <person name="Zheng R.K."/>
            <person name="Sun C.M."/>
        </authorList>
    </citation>
    <scope>NUCLEOTIDE SEQUENCE [LARGE SCALE GENOMIC DNA]</scope>
    <source>
        <strain evidence="3">zrk23</strain>
    </source>
</reference>
<keyword evidence="3" id="KW-1185">Reference proteome</keyword>
<proteinExistence type="predicted"/>
<dbReference type="EMBL" id="CP049109">
    <property type="protein sequence ID" value="QIG79203.1"/>
    <property type="molecule type" value="Genomic_DNA"/>
</dbReference>
<keyword evidence="1" id="KW-0732">Signal</keyword>
<name>A0A6G6Y3L4_9SPHN</name>
<evidence type="ECO:0000313" key="3">
    <source>
        <dbReference type="Proteomes" id="UP000501568"/>
    </source>
</evidence>
<accession>A0A6G6Y3L4</accession>